<feature type="transmembrane region" description="Helical" evidence="8">
    <location>
        <begin position="211"/>
        <end position="235"/>
    </location>
</feature>
<feature type="transmembrane region" description="Helical" evidence="8">
    <location>
        <begin position="140"/>
        <end position="157"/>
    </location>
</feature>
<keyword evidence="4" id="KW-0309">Germination</keyword>
<sequence length="365" mass="42097">MKYHISNLQISALVGNYIIAATLITVPQAFIDYAMQNTWLVPLNLFLFSVIFVNFFLIGFKKLNPSTQIWDKDLLSRAISFLLLILLVHIMVRDLRIISGFTKEVLIPMTPQFIITMVFIFTIMYLAWSGIEVIARFTELYFLYFIIVVLFIPFSLITEFEFSKFEPVLSFSAFPSIFQASYIGFAWVGEIIVFILVISMVKPIKNTKKSLIIGIGVSMFLLTLLILGQVGVLGAELVRYFMYPTYSLIQQIRLTEFMDRLDLVLVAFYYPTIFAKLAFSLYGIKRCVEILFNIKTNLIILPIGLTIAILSIMFFENRIEKFNFEVITWSSLGLFLEMTIALMFVLLVYKRRKKDKPSSENQNVG</sequence>
<feature type="transmembrane region" description="Helical" evidence="8">
    <location>
        <begin position="74"/>
        <end position="92"/>
    </location>
</feature>
<feature type="transmembrane region" description="Helical" evidence="8">
    <location>
        <begin position="177"/>
        <end position="199"/>
    </location>
</feature>
<comment type="similarity">
    <text evidence="2">Belongs to the amino acid-polyamine-organocation (APC) superfamily. Spore germination protein (SGP) (TC 2.A.3.9) family.</text>
</comment>
<evidence type="ECO:0000256" key="4">
    <source>
        <dbReference type="ARBA" id="ARBA00022544"/>
    </source>
</evidence>
<protein>
    <submittedName>
        <fullName evidence="9">Spore germination protein</fullName>
    </submittedName>
</protein>
<comment type="caution">
    <text evidence="9">The sequence shown here is derived from an EMBL/GenBank/DDBJ whole genome shotgun (WGS) entry which is preliminary data.</text>
</comment>
<keyword evidence="6 8" id="KW-1133">Transmembrane helix</keyword>
<keyword evidence="10" id="KW-1185">Reference proteome</keyword>
<feature type="transmembrane region" description="Helical" evidence="8">
    <location>
        <begin position="112"/>
        <end position="128"/>
    </location>
</feature>
<evidence type="ECO:0000313" key="9">
    <source>
        <dbReference type="EMBL" id="MBU9720610.1"/>
    </source>
</evidence>
<dbReference type="InterPro" id="IPR004761">
    <property type="entry name" value="Spore_GerAB"/>
</dbReference>
<gene>
    <name evidence="9" type="ORF">KS407_04015</name>
</gene>
<comment type="subcellular location">
    <subcellularLocation>
        <location evidence="1">Membrane</location>
        <topology evidence="1">Multi-pass membrane protein</topology>
    </subcellularLocation>
</comment>
<accession>A0ABS6JQ98</accession>
<reference evidence="9 10" key="1">
    <citation type="submission" date="2021-06" db="EMBL/GenBank/DDBJ databases">
        <title>Bacillus sp. RD4P76, an endophyte from a halophyte.</title>
        <authorList>
            <person name="Sun J.-Q."/>
        </authorList>
    </citation>
    <scope>NUCLEOTIDE SEQUENCE [LARGE SCALE GENOMIC DNA]</scope>
    <source>
        <strain evidence="9 10">JCM 17098</strain>
    </source>
</reference>
<feature type="transmembrane region" description="Helical" evidence="8">
    <location>
        <begin position="12"/>
        <end position="31"/>
    </location>
</feature>
<dbReference type="RefSeq" id="WP_088075351.1">
    <property type="nucleotide sequence ID" value="NZ_JAHQCR010000020.1"/>
</dbReference>
<feature type="transmembrane region" description="Helical" evidence="8">
    <location>
        <begin position="327"/>
        <end position="349"/>
    </location>
</feature>
<dbReference type="Pfam" id="PF03845">
    <property type="entry name" value="Spore_permease"/>
    <property type="match status" value="1"/>
</dbReference>
<evidence type="ECO:0000313" key="10">
    <source>
        <dbReference type="Proteomes" id="UP000790580"/>
    </source>
</evidence>
<evidence type="ECO:0000256" key="8">
    <source>
        <dbReference type="SAM" id="Phobius"/>
    </source>
</evidence>
<dbReference type="EMBL" id="JAHQCR010000020">
    <property type="protein sequence ID" value="MBU9720610.1"/>
    <property type="molecule type" value="Genomic_DNA"/>
</dbReference>
<evidence type="ECO:0000256" key="3">
    <source>
        <dbReference type="ARBA" id="ARBA00022448"/>
    </source>
</evidence>
<dbReference type="PANTHER" id="PTHR34975">
    <property type="entry name" value="SPORE GERMINATION PROTEIN A2"/>
    <property type="match status" value="1"/>
</dbReference>
<proteinExistence type="inferred from homology"/>
<organism evidence="9 10">
    <name type="scientific">Evansella alkalicola</name>
    <dbReference type="NCBI Taxonomy" id="745819"/>
    <lineage>
        <taxon>Bacteria</taxon>
        <taxon>Bacillati</taxon>
        <taxon>Bacillota</taxon>
        <taxon>Bacilli</taxon>
        <taxon>Bacillales</taxon>
        <taxon>Bacillaceae</taxon>
        <taxon>Evansella</taxon>
    </lineage>
</organism>
<keyword evidence="3" id="KW-0813">Transport</keyword>
<evidence type="ECO:0000256" key="5">
    <source>
        <dbReference type="ARBA" id="ARBA00022692"/>
    </source>
</evidence>
<evidence type="ECO:0000256" key="7">
    <source>
        <dbReference type="ARBA" id="ARBA00023136"/>
    </source>
</evidence>
<evidence type="ECO:0000256" key="6">
    <source>
        <dbReference type="ARBA" id="ARBA00022989"/>
    </source>
</evidence>
<name>A0ABS6JQ98_9BACI</name>
<dbReference type="PANTHER" id="PTHR34975:SF2">
    <property type="entry name" value="SPORE GERMINATION PROTEIN A2"/>
    <property type="match status" value="1"/>
</dbReference>
<evidence type="ECO:0000256" key="1">
    <source>
        <dbReference type="ARBA" id="ARBA00004141"/>
    </source>
</evidence>
<feature type="transmembrane region" description="Helical" evidence="8">
    <location>
        <begin position="263"/>
        <end position="284"/>
    </location>
</feature>
<keyword evidence="7 8" id="KW-0472">Membrane</keyword>
<feature type="transmembrane region" description="Helical" evidence="8">
    <location>
        <begin position="43"/>
        <end position="62"/>
    </location>
</feature>
<evidence type="ECO:0000256" key="2">
    <source>
        <dbReference type="ARBA" id="ARBA00007998"/>
    </source>
</evidence>
<keyword evidence="5 8" id="KW-0812">Transmembrane</keyword>
<dbReference type="Proteomes" id="UP000790580">
    <property type="component" value="Unassembled WGS sequence"/>
</dbReference>
<dbReference type="NCBIfam" id="TIGR00912">
    <property type="entry name" value="2A0309"/>
    <property type="match status" value="1"/>
</dbReference>
<feature type="transmembrane region" description="Helical" evidence="8">
    <location>
        <begin position="296"/>
        <end position="315"/>
    </location>
</feature>